<protein>
    <submittedName>
        <fullName evidence="1">Phage-like protein</fullName>
    </submittedName>
</protein>
<reference evidence="1 2" key="1">
    <citation type="submission" date="2015-05" db="EMBL/GenBank/DDBJ databases">
        <title>Genome sequencing and analysis of members of genus Stenotrophomonas.</title>
        <authorList>
            <person name="Patil P.P."/>
            <person name="Midha S."/>
            <person name="Patil P.B."/>
        </authorList>
    </citation>
    <scope>NUCLEOTIDE SEQUENCE [LARGE SCALE GENOMIC DNA]</scope>
    <source>
        <strain evidence="1 2">DSM 24757</strain>
    </source>
</reference>
<evidence type="ECO:0000313" key="2">
    <source>
        <dbReference type="Proteomes" id="UP000050956"/>
    </source>
</evidence>
<gene>
    <name evidence="1" type="ORF">ABB30_04960</name>
</gene>
<dbReference type="PATRIC" id="fig|336566.3.peg.328"/>
<organism evidence="1 2">
    <name type="scientific">Stenotrophomonas ginsengisoli</name>
    <dbReference type="NCBI Taxonomy" id="336566"/>
    <lineage>
        <taxon>Bacteria</taxon>
        <taxon>Pseudomonadati</taxon>
        <taxon>Pseudomonadota</taxon>
        <taxon>Gammaproteobacteria</taxon>
        <taxon>Lysobacterales</taxon>
        <taxon>Lysobacteraceae</taxon>
        <taxon>Stenotrophomonas</taxon>
    </lineage>
</organism>
<accession>A0A0R0D758</accession>
<evidence type="ECO:0000313" key="1">
    <source>
        <dbReference type="EMBL" id="KRG78077.1"/>
    </source>
</evidence>
<comment type="caution">
    <text evidence="1">The sequence shown here is derived from an EMBL/GenBank/DDBJ whole genome shotgun (WGS) entry which is preliminary data.</text>
</comment>
<dbReference type="OrthoDB" id="9134166at2"/>
<proteinExistence type="predicted"/>
<dbReference type="STRING" id="336566.ABB30_04960"/>
<keyword evidence="2" id="KW-1185">Reference proteome</keyword>
<name>A0A0R0D758_9GAMM</name>
<dbReference type="EMBL" id="LDJM01000012">
    <property type="protein sequence ID" value="KRG78077.1"/>
    <property type="molecule type" value="Genomic_DNA"/>
</dbReference>
<dbReference type="AlphaFoldDB" id="A0A0R0D758"/>
<dbReference type="Proteomes" id="UP000050956">
    <property type="component" value="Unassembled WGS sequence"/>
</dbReference>
<sequence length="183" mass="20430">MRVLVACEYSGRVRDAFRALGHDAMSCDLLPTEVAGPHYQGDVFDVIGDGWDLLIAHPPCTHLAVSGARWFKEKQQEQADALDFVRRLLDAPIPRIALENPVSVISSRIAKPSQVIQPWQFGHGETKATCLWLKGLPLLTPTDVVSGRENRVHRMPPGPNRWKERSRTFQGIASAMADQWGRV</sequence>